<evidence type="ECO:0000313" key="2">
    <source>
        <dbReference type="Proteomes" id="UP000011081"/>
    </source>
</evidence>
<dbReference type="AlphaFoldDB" id="L2GXQ0"/>
<sequence>MLLKIDSNQDWYGRSKNGKRNRLPCGKGHVTRLVHSCGHKTIHIPTNNLYITAYFVFFSEQRFVGKVLKRVCNGYEEYAADRFFEMQVFLWMIFVCAMAHKLQCVCLLV</sequence>
<reference evidence="2" key="1">
    <citation type="submission" date="2011-03" db="EMBL/GenBank/DDBJ databases">
        <title>The genome sequence of Vavraia culicis strain floridensis.</title>
        <authorList>
            <consortium name="The Broad Institute Genome Sequencing Platform"/>
            <person name="Cuomo C."/>
            <person name="Becnel J."/>
            <person name="Sanscrainte N."/>
            <person name="Young S.K."/>
            <person name="Zeng Q."/>
            <person name="Gargeya S."/>
            <person name="Fitzgerald M."/>
            <person name="Haas B."/>
            <person name="Abouelleil A."/>
            <person name="Alvarado L."/>
            <person name="Arachchi H.M."/>
            <person name="Berlin A."/>
            <person name="Chapman S.B."/>
            <person name="Gearin G."/>
            <person name="Goldberg J."/>
            <person name="Griggs A."/>
            <person name="Gujja S."/>
            <person name="Hansen M."/>
            <person name="Heiman D."/>
            <person name="Howarth C."/>
            <person name="Larimer J."/>
            <person name="Lui A."/>
            <person name="MacDonald P.J.P."/>
            <person name="McCowen C."/>
            <person name="Montmayeur A."/>
            <person name="Murphy C."/>
            <person name="Neiman D."/>
            <person name="Pearson M."/>
            <person name="Priest M."/>
            <person name="Roberts A."/>
            <person name="Saif S."/>
            <person name="Shea T."/>
            <person name="Sisk P."/>
            <person name="Stolte C."/>
            <person name="Sykes S."/>
            <person name="Wortman J."/>
            <person name="Nusbaum C."/>
            <person name="Birren B."/>
        </authorList>
    </citation>
    <scope>NUCLEOTIDE SEQUENCE [LARGE SCALE GENOMIC DNA]</scope>
    <source>
        <strain evidence="2">floridensis</strain>
    </source>
</reference>
<accession>L2GXQ0</accession>
<keyword evidence="2" id="KW-1185">Reference proteome</keyword>
<dbReference type="InParanoid" id="L2GXQ0"/>
<organism evidence="1 2">
    <name type="scientific">Vavraia culicis (isolate floridensis)</name>
    <name type="common">Microsporidian parasite</name>
    <dbReference type="NCBI Taxonomy" id="948595"/>
    <lineage>
        <taxon>Eukaryota</taxon>
        <taxon>Fungi</taxon>
        <taxon>Fungi incertae sedis</taxon>
        <taxon>Microsporidia</taxon>
        <taxon>Pleistophoridae</taxon>
        <taxon>Vavraia</taxon>
    </lineage>
</organism>
<protein>
    <submittedName>
        <fullName evidence="1">Uncharacterized protein</fullName>
    </submittedName>
</protein>
<proteinExistence type="predicted"/>
<name>L2GXQ0_VAVCU</name>
<dbReference type="VEuPathDB" id="MicrosporidiaDB:VCUG_00225"/>
<dbReference type="EMBL" id="GL877405">
    <property type="protein sequence ID" value="ELA48389.1"/>
    <property type="molecule type" value="Genomic_DNA"/>
</dbReference>
<gene>
    <name evidence="1" type="ORF">VCUG_00225</name>
</gene>
<dbReference type="HOGENOM" id="CLU_2185951_0_0_1"/>
<evidence type="ECO:0000313" key="1">
    <source>
        <dbReference type="EMBL" id="ELA48389.1"/>
    </source>
</evidence>
<dbReference type="GeneID" id="19878115"/>
<dbReference type="RefSeq" id="XP_008073244.1">
    <property type="nucleotide sequence ID" value="XM_008075053.1"/>
</dbReference>
<dbReference type="Proteomes" id="UP000011081">
    <property type="component" value="Unassembled WGS sequence"/>
</dbReference>